<comment type="caution">
    <text evidence="1">The sequence shown here is derived from an EMBL/GenBank/DDBJ whole genome shotgun (WGS) entry which is preliminary data.</text>
</comment>
<protein>
    <submittedName>
        <fullName evidence="1">Uncharacterized protein</fullName>
    </submittedName>
</protein>
<organism evidence="1 2">
    <name type="scientific">Portunus trituberculatus</name>
    <name type="common">Swimming crab</name>
    <name type="synonym">Neptunus trituberculatus</name>
    <dbReference type="NCBI Taxonomy" id="210409"/>
    <lineage>
        <taxon>Eukaryota</taxon>
        <taxon>Metazoa</taxon>
        <taxon>Ecdysozoa</taxon>
        <taxon>Arthropoda</taxon>
        <taxon>Crustacea</taxon>
        <taxon>Multicrustacea</taxon>
        <taxon>Malacostraca</taxon>
        <taxon>Eumalacostraca</taxon>
        <taxon>Eucarida</taxon>
        <taxon>Decapoda</taxon>
        <taxon>Pleocyemata</taxon>
        <taxon>Brachyura</taxon>
        <taxon>Eubrachyura</taxon>
        <taxon>Portunoidea</taxon>
        <taxon>Portunidae</taxon>
        <taxon>Portuninae</taxon>
        <taxon>Portunus</taxon>
    </lineage>
</organism>
<dbReference type="OrthoDB" id="418245at2759"/>
<gene>
    <name evidence="1" type="ORF">E2C01_005120</name>
</gene>
<name>A0A5B7CVS5_PORTR</name>
<dbReference type="Proteomes" id="UP000324222">
    <property type="component" value="Unassembled WGS sequence"/>
</dbReference>
<evidence type="ECO:0000313" key="1">
    <source>
        <dbReference type="EMBL" id="MPC12426.1"/>
    </source>
</evidence>
<accession>A0A5B7CVS5</accession>
<dbReference type="EMBL" id="VSRR010000216">
    <property type="protein sequence ID" value="MPC12426.1"/>
    <property type="molecule type" value="Genomic_DNA"/>
</dbReference>
<reference evidence="1 2" key="1">
    <citation type="submission" date="2019-05" db="EMBL/GenBank/DDBJ databases">
        <title>Another draft genome of Portunus trituberculatus and its Hox gene families provides insights of decapod evolution.</title>
        <authorList>
            <person name="Jeong J.-H."/>
            <person name="Song I."/>
            <person name="Kim S."/>
            <person name="Choi T."/>
            <person name="Kim D."/>
            <person name="Ryu S."/>
            <person name="Kim W."/>
        </authorList>
    </citation>
    <scope>NUCLEOTIDE SEQUENCE [LARGE SCALE GENOMIC DNA]</scope>
    <source>
        <tissue evidence="1">Muscle</tissue>
    </source>
</reference>
<evidence type="ECO:0000313" key="2">
    <source>
        <dbReference type="Proteomes" id="UP000324222"/>
    </source>
</evidence>
<proteinExistence type="predicted"/>
<keyword evidence="2" id="KW-1185">Reference proteome</keyword>
<dbReference type="AlphaFoldDB" id="A0A5B7CVS5"/>
<sequence length="93" mass="10541">MALVPVCFGQVVNICVPAETRVRLFSLQSDIWQPPRDDVYVRFNMTSSRVEVSSLTEVTVCTRIFLTAITKLQVFLSYATADRFANAIMFCEL</sequence>